<feature type="region of interest" description="Disordered" evidence="1">
    <location>
        <begin position="205"/>
        <end position="226"/>
    </location>
</feature>
<evidence type="ECO:0000256" key="1">
    <source>
        <dbReference type="SAM" id="MobiDB-lite"/>
    </source>
</evidence>
<proteinExistence type="predicted"/>
<organism evidence="2 3">
    <name type="scientific">Lineolata rhizophorae</name>
    <dbReference type="NCBI Taxonomy" id="578093"/>
    <lineage>
        <taxon>Eukaryota</taxon>
        <taxon>Fungi</taxon>
        <taxon>Dikarya</taxon>
        <taxon>Ascomycota</taxon>
        <taxon>Pezizomycotina</taxon>
        <taxon>Dothideomycetes</taxon>
        <taxon>Dothideomycetes incertae sedis</taxon>
        <taxon>Lineolatales</taxon>
        <taxon>Lineolataceae</taxon>
        <taxon>Lineolata</taxon>
    </lineage>
</organism>
<gene>
    <name evidence="2" type="ORF">BDY21DRAFT_365926</name>
</gene>
<keyword evidence="3" id="KW-1185">Reference proteome</keyword>
<accession>A0A6A6NT42</accession>
<feature type="region of interest" description="Disordered" evidence="1">
    <location>
        <begin position="86"/>
        <end position="112"/>
    </location>
</feature>
<dbReference type="Proteomes" id="UP000799766">
    <property type="component" value="Unassembled WGS sequence"/>
</dbReference>
<sequence>MQKRPWAPGLCWRELRYALDWLQSPAAGASGRIVLRKSLRSTPQTEETARFALYCAVLRRRMRPPERWRNKVPFERRRHIVRGAGSRRSLSISDRARPGRESWQRATPGRTVAAGRAGGSWVERQWAQGQPVGLAVAGEAQRPGRPVRRRRRESGLRLGQARRQNTTGVGAVALPATIVMRAFAIAAWICVPRTSAPCTLASSLRPRHQPFPQSRPGRPKAALMRS</sequence>
<feature type="region of interest" description="Disordered" evidence="1">
    <location>
        <begin position="137"/>
        <end position="162"/>
    </location>
</feature>
<dbReference type="EMBL" id="MU001689">
    <property type="protein sequence ID" value="KAF2454921.1"/>
    <property type="molecule type" value="Genomic_DNA"/>
</dbReference>
<evidence type="ECO:0000313" key="3">
    <source>
        <dbReference type="Proteomes" id="UP000799766"/>
    </source>
</evidence>
<name>A0A6A6NT42_9PEZI</name>
<reference evidence="2" key="1">
    <citation type="journal article" date="2020" name="Stud. Mycol.">
        <title>101 Dothideomycetes genomes: a test case for predicting lifestyles and emergence of pathogens.</title>
        <authorList>
            <person name="Haridas S."/>
            <person name="Albert R."/>
            <person name="Binder M."/>
            <person name="Bloem J."/>
            <person name="Labutti K."/>
            <person name="Salamov A."/>
            <person name="Andreopoulos B."/>
            <person name="Baker S."/>
            <person name="Barry K."/>
            <person name="Bills G."/>
            <person name="Bluhm B."/>
            <person name="Cannon C."/>
            <person name="Castanera R."/>
            <person name="Culley D."/>
            <person name="Daum C."/>
            <person name="Ezra D."/>
            <person name="Gonzalez J."/>
            <person name="Henrissat B."/>
            <person name="Kuo A."/>
            <person name="Liang C."/>
            <person name="Lipzen A."/>
            <person name="Lutzoni F."/>
            <person name="Magnuson J."/>
            <person name="Mondo S."/>
            <person name="Nolan M."/>
            <person name="Ohm R."/>
            <person name="Pangilinan J."/>
            <person name="Park H.-J."/>
            <person name="Ramirez L."/>
            <person name="Alfaro M."/>
            <person name="Sun H."/>
            <person name="Tritt A."/>
            <person name="Yoshinaga Y."/>
            <person name="Zwiers L.-H."/>
            <person name="Turgeon B."/>
            <person name="Goodwin S."/>
            <person name="Spatafora J."/>
            <person name="Crous P."/>
            <person name="Grigoriev I."/>
        </authorList>
    </citation>
    <scope>NUCLEOTIDE SEQUENCE</scope>
    <source>
        <strain evidence="2">ATCC 16933</strain>
    </source>
</reference>
<dbReference type="AlphaFoldDB" id="A0A6A6NT42"/>
<evidence type="ECO:0000313" key="2">
    <source>
        <dbReference type="EMBL" id="KAF2454921.1"/>
    </source>
</evidence>
<feature type="compositionally biased region" description="Basic and acidic residues" evidence="1">
    <location>
        <begin position="94"/>
        <end position="103"/>
    </location>
</feature>
<protein>
    <submittedName>
        <fullName evidence="2">Uncharacterized protein</fullName>
    </submittedName>
</protein>